<accession>A0A0A9F1D5</accession>
<dbReference type="AlphaFoldDB" id="A0A0A9F1D5"/>
<name>A0A0A9F1D5_ARUDO</name>
<reference evidence="1" key="2">
    <citation type="journal article" date="2015" name="Data Brief">
        <title>Shoot transcriptome of the giant reed, Arundo donax.</title>
        <authorList>
            <person name="Barrero R.A."/>
            <person name="Guerrero F.D."/>
            <person name="Moolhuijzen P."/>
            <person name="Goolsby J.A."/>
            <person name="Tidwell J."/>
            <person name="Bellgard S.E."/>
            <person name="Bellgard M.I."/>
        </authorList>
    </citation>
    <scope>NUCLEOTIDE SEQUENCE</scope>
    <source>
        <tissue evidence="1">Shoot tissue taken approximately 20 cm above the soil surface</tissue>
    </source>
</reference>
<dbReference type="EMBL" id="GBRH01192867">
    <property type="protein sequence ID" value="JAE05029.1"/>
    <property type="molecule type" value="Transcribed_RNA"/>
</dbReference>
<proteinExistence type="predicted"/>
<evidence type="ECO:0000313" key="1">
    <source>
        <dbReference type="EMBL" id="JAE05029.1"/>
    </source>
</evidence>
<protein>
    <submittedName>
        <fullName evidence="1">SPK1</fullName>
    </submittedName>
</protein>
<sequence>MLKFHFNVVSILVIISFLLELIGSGFLGSSRCFFVGCPFAISLPFDSAREGCY</sequence>
<organism evidence="1">
    <name type="scientific">Arundo donax</name>
    <name type="common">Giant reed</name>
    <name type="synonym">Donax arundinaceus</name>
    <dbReference type="NCBI Taxonomy" id="35708"/>
    <lineage>
        <taxon>Eukaryota</taxon>
        <taxon>Viridiplantae</taxon>
        <taxon>Streptophyta</taxon>
        <taxon>Embryophyta</taxon>
        <taxon>Tracheophyta</taxon>
        <taxon>Spermatophyta</taxon>
        <taxon>Magnoliopsida</taxon>
        <taxon>Liliopsida</taxon>
        <taxon>Poales</taxon>
        <taxon>Poaceae</taxon>
        <taxon>PACMAD clade</taxon>
        <taxon>Arundinoideae</taxon>
        <taxon>Arundineae</taxon>
        <taxon>Arundo</taxon>
    </lineage>
</organism>
<reference evidence="1" key="1">
    <citation type="submission" date="2014-09" db="EMBL/GenBank/DDBJ databases">
        <authorList>
            <person name="Magalhaes I.L.F."/>
            <person name="Oliveira U."/>
            <person name="Santos F.R."/>
            <person name="Vidigal T.H.D.A."/>
            <person name="Brescovit A.D."/>
            <person name="Santos A.J."/>
        </authorList>
    </citation>
    <scope>NUCLEOTIDE SEQUENCE</scope>
    <source>
        <tissue evidence="1">Shoot tissue taken approximately 20 cm above the soil surface</tissue>
    </source>
</reference>